<protein>
    <submittedName>
        <fullName evidence="1">Uncharacterized protein</fullName>
    </submittedName>
</protein>
<comment type="caution">
    <text evidence="1">The sequence shown here is derived from an EMBL/GenBank/DDBJ whole genome shotgun (WGS) entry which is preliminary data.</text>
</comment>
<dbReference type="EMBL" id="CM023488">
    <property type="protein sequence ID" value="KAH6924013.1"/>
    <property type="molecule type" value="Genomic_DNA"/>
</dbReference>
<name>A0ACB7RN04_HYAAI</name>
<dbReference type="Proteomes" id="UP000821845">
    <property type="component" value="Chromosome 8"/>
</dbReference>
<organism evidence="1 2">
    <name type="scientific">Hyalomma asiaticum</name>
    <name type="common">Tick</name>
    <dbReference type="NCBI Taxonomy" id="266040"/>
    <lineage>
        <taxon>Eukaryota</taxon>
        <taxon>Metazoa</taxon>
        <taxon>Ecdysozoa</taxon>
        <taxon>Arthropoda</taxon>
        <taxon>Chelicerata</taxon>
        <taxon>Arachnida</taxon>
        <taxon>Acari</taxon>
        <taxon>Parasitiformes</taxon>
        <taxon>Ixodida</taxon>
        <taxon>Ixodoidea</taxon>
        <taxon>Ixodidae</taxon>
        <taxon>Hyalomminae</taxon>
        <taxon>Hyalomma</taxon>
    </lineage>
</organism>
<evidence type="ECO:0000313" key="1">
    <source>
        <dbReference type="EMBL" id="KAH6924013.1"/>
    </source>
</evidence>
<keyword evidence="2" id="KW-1185">Reference proteome</keyword>
<reference evidence="1" key="1">
    <citation type="submission" date="2020-05" db="EMBL/GenBank/DDBJ databases">
        <title>Large-scale comparative analyses of tick genomes elucidate their genetic diversity and vector capacities.</title>
        <authorList>
            <person name="Jia N."/>
            <person name="Wang J."/>
            <person name="Shi W."/>
            <person name="Du L."/>
            <person name="Sun Y."/>
            <person name="Zhan W."/>
            <person name="Jiang J."/>
            <person name="Wang Q."/>
            <person name="Zhang B."/>
            <person name="Ji P."/>
            <person name="Sakyi L.B."/>
            <person name="Cui X."/>
            <person name="Yuan T."/>
            <person name="Jiang B."/>
            <person name="Yang W."/>
            <person name="Lam T.T.-Y."/>
            <person name="Chang Q."/>
            <person name="Ding S."/>
            <person name="Wang X."/>
            <person name="Zhu J."/>
            <person name="Ruan X."/>
            <person name="Zhao L."/>
            <person name="Wei J."/>
            <person name="Que T."/>
            <person name="Du C."/>
            <person name="Cheng J."/>
            <person name="Dai P."/>
            <person name="Han X."/>
            <person name="Huang E."/>
            <person name="Gao Y."/>
            <person name="Liu J."/>
            <person name="Shao H."/>
            <person name="Ye R."/>
            <person name="Li L."/>
            <person name="Wei W."/>
            <person name="Wang X."/>
            <person name="Wang C."/>
            <person name="Yang T."/>
            <person name="Huo Q."/>
            <person name="Li W."/>
            <person name="Guo W."/>
            <person name="Chen H."/>
            <person name="Zhou L."/>
            <person name="Ni X."/>
            <person name="Tian J."/>
            <person name="Zhou Y."/>
            <person name="Sheng Y."/>
            <person name="Liu T."/>
            <person name="Pan Y."/>
            <person name="Xia L."/>
            <person name="Li J."/>
            <person name="Zhao F."/>
            <person name="Cao W."/>
        </authorList>
    </citation>
    <scope>NUCLEOTIDE SEQUENCE</scope>
    <source>
        <strain evidence="1">Hyas-2018</strain>
    </source>
</reference>
<sequence>MDKAAERRARRAAAARARRSDPAVRAREAEASRDSARRRREEPAVRAITLLTSFIESGFSTSLRGANAKPSAEQASGSGEVRVPATMASSSSQRGYEPEEIAWSTISHSVNQSSAPSEVIRNENLFRLVERRSQRRKANMLPAAAKDAHVERLSKQQTPSTRKENGHVKPAWKPKPLQKVHPDDFVVVLKHRTTMALGATFEPGELGLSLRAYLGAQLAADLSFVLSREHDLMVACTSSRNRHEIGERGCAPHGHLKESGEEVCHGVVTIANHKTSETLKDSIQWRQGTIPYIRMFGMSNKARLTFAEKVKPRTVRYNSEIMTVRPYFRTIPACGVCCTVGHRAHTCPNPSQDRCGRCGQQAPFGEALQATHECNVKSALCGGGHATNSKDCVAKYRKDTKMATQQGAITQRRSRRDISRHMSLAVMTHRDRMTLTLHHRHRRHPAGSPRSEEQQHHRPHTAAKGTRAAPSSNNPRCNAPVTPGQALSKTTKSMESEAVVLMTLESSIAALETRLENKITTMMTALAAEITAAITNQFNVQVNTQVAEALPNMLAPAALEFSMCDISARMHCLAERRSKIGQTVTGKYANAMRVSNSIAAVTAPRPESSEETRASLLPRFPPCATEPSDESYVAPSGQ</sequence>
<evidence type="ECO:0000313" key="2">
    <source>
        <dbReference type="Proteomes" id="UP000821845"/>
    </source>
</evidence>
<accession>A0ACB7RN04</accession>
<proteinExistence type="predicted"/>
<gene>
    <name evidence="1" type="ORF">HPB50_010430</name>
</gene>